<gene>
    <name evidence="2" type="ORF">METZ01_LOCUS283360</name>
</gene>
<reference evidence="2" key="1">
    <citation type="submission" date="2018-05" db="EMBL/GenBank/DDBJ databases">
        <authorList>
            <person name="Lanie J.A."/>
            <person name="Ng W.-L."/>
            <person name="Kazmierczak K.M."/>
            <person name="Andrzejewski T.M."/>
            <person name="Davidsen T.M."/>
            <person name="Wayne K.J."/>
            <person name="Tettelin H."/>
            <person name="Glass J.I."/>
            <person name="Rusch D."/>
            <person name="Podicherti R."/>
            <person name="Tsui H.-C.T."/>
            <person name="Winkler M.E."/>
        </authorList>
    </citation>
    <scope>NUCLEOTIDE SEQUENCE</scope>
</reference>
<protein>
    <recommendedName>
        <fullName evidence="1">Thioredoxin domain-containing protein</fullName>
    </recommendedName>
</protein>
<accession>A0A382L169</accession>
<dbReference type="Pfam" id="PF00578">
    <property type="entry name" value="AhpC-TSA"/>
    <property type="match status" value="1"/>
</dbReference>
<evidence type="ECO:0000259" key="1">
    <source>
        <dbReference type="PROSITE" id="PS51352"/>
    </source>
</evidence>
<organism evidence="2">
    <name type="scientific">marine metagenome</name>
    <dbReference type="NCBI Taxonomy" id="408172"/>
    <lineage>
        <taxon>unclassified sequences</taxon>
        <taxon>metagenomes</taxon>
        <taxon>ecological metagenomes</taxon>
    </lineage>
</organism>
<dbReference type="Gene3D" id="3.40.30.10">
    <property type="entry name" value="Glutaredoxin"/>
    <property type="match status" value="1"/>
</dbReference>
<dbReference type="GO" id="GO:0016491">
    <property type="term" value="F:oxidoreductase activity"/>
    <property type="evidence" value="ECO:0007669"/>
    <property type="project" value="InterPro"/>
</dbReference>
<dbReference type="EMBL" id="UINC01084143">
    <property type="protein sequence ID" value="SVC30506.1"/>
    <property type="molecule type" value="Genomic_DNA"/>
</dbReference>
<dbReference type="InterPro" id="IPR000866">
    <property type="entry name" value="AhpC/TSA"/>
</dbReference>
<dbReference type="GO" id="GO:0016209">
    <property type="term" value="F:antioxidant activity"/>
    <property type="evidence" value="ECO:0007669"/>
    <property type="project" value="InterPro"/>
</dbReference>
<evidence type="ECO:0000313" key="2">
    <source>
        <dbReference type="EMBL" id="SVC30506.1"/>
    </source>
</evidence>
<dbReference type="PANTHER" id="PTHR43640:SF1">
    <property type="entry name" value="THIOREDOXIN-DEPENDENT PEROXIREDOXIN"/>
    <property type="match status" value="1"/>
</dbReference>
<sequence>MNRPRQIIWLAALLALAGAWPSGLAAPAKGKLEFTDINGKKHAPFASSKTKAVVFLFLLRDCPVSNVYSPELTRIHREYSRKGVSLYFVHPDRDTDAKAARAHAIEYKLTAPLVLDHDHKLTRLAGVEITPEAAVFDSKGHLVYRGRINNLYADFGKKRAKPTQHDLRETLDALLAGKPPAKRITKAVGCYIDFSNDKKDNK</sequence>
<dbReference type="AlphaFoldDB" id="A0A382L169"/>
<dbReference type="SUPFAM" id="SSF52833">
    <property type="entry name" value="Thioredoxin-like"/>
    <property type="match status" value="1"/>
</dbReference>
<dbReference type="InterPro" id="IPR036249">
    <property type="entry name" value="Thioredoxin-like_sf"/>
</dbReference>
<dbReference type="InterPro" id="IPR013766">
    <property type="entry name" value="Thioredoxin_domain"/>
</dbReference>
<dbReference type="InterPro" id="IPR047262">
    <property type="entry name" value="PRX-like1"/>
</dbReference>
<dbReference type="PROSITE" id="PS51352">
    <property type="entry name" value="THIOREDOXIN_2"/>
    <property type="match status" value="1"/>
</dbReference>
<name>A0A382L169_9ZZZZ</name>
<proteinExistence type="predicted"/>
<dbReference type="PANTHER" id="PTHR43640">
    <property type="entry name" value="OS07G0260300 PROTEIN"/>
    <property type="match status" value="1"/>
</dbReference>
<feature type="domain" description="Thioredoxin" evidence="1">
    <location>
        <begin position="20"/>
        <end position="176"/>
    </location>
</feature>